<dbReference type="AlphaFoldDB" id="A0ABD3HF11"/>
<name>A0ABD3HF11_9MARC</name>
<protein>
    <submittedName>
        <fullName evidence="2">Uncharacterized protein</fullName>
    </submittedName>
</protein>
<feature type="region of interest" description="Disordered" evidence="1">
    <location>
        <begin position="118"/>
        <end position="156"/>
    </location>
</feature>
<organism evidence="2 3">
    <name type="scientific">Riccia sorocarpa</name>
    <dbReference type="NCBI Taxonomy" id="122646"/>
    <lineage>
        <taxon>Eukaryota</taxon>
        <taxon>Viridiplantae</taxon>
        <taxon>Streptophyta</taxon>
        <taxon>Embryophyta</taxon>
        <taxon>Marchantiophyta</taxon>
        <taxon>Marchantiopsida</taxon>
        <taxon>Marchantiidae</taxon>
        <taxon>Marchantiales</taxon>
        <taxon>Ricciaceae</taxon>
        <taxon>Riccia</taxon>
    </lineage>
</organism>
<reference evidence="2 3" key="1">
    <citation type="submission" date="2024-09" db="EMBL/GenBank/DDBJ databases">
        <title>Chromosome-scale assembly of Riccia sorocarpa.</title>
        <authorList>
            <person name="Paukszto L."/>
        </authorList>
    </citation>
    <scope>NUCLEOTIDE SEQUENCE [LARGE SCALE GENOMIC DNA]</scope>
    <source>
        <strain evidence="2">LP-2024</strain>
        <tissue evidence="2">Aerial parts of the thallus</tissue>
    </source>
</reference>
<evidence type="ECO:0000313" key="2">
    <source>
        <dbReference type="EMBL" id="KAL3690153.1"/>
    </source>
</evidence>
<evidence type="ECO:0000313" key="3">
    <source>
        <dbReference type="Proteomes" id="UP001633002"/>
    </source>
</evidence>
<comment type="caution">
    <text evidence="2">The sequence shown here is derived from an EMBL/GenBank/DDBJ whole genome shotgun (WGS) entry which is preliminary data.</text>
</comment>
<dbReference type="Proteomes" id="UP001633002">
    <property type="component" value="Unassembled WGS sequence"/>
</dbReference>
<feature type="compositionally biased region" description="Acidic residues" evidence="1">
    <location>
        <begin position="133"/>
        <end position="147"/>
    </location>
</feature>
<proteinExistence type="predicted"/>
<evidence type="ECO:0000256" key="1">
    <source>
        <dbReference type="SAM" id="MobiDB-lite"/>
    </source>
</evidence>
<accession>A0ABD3HF11</accession>
<keyword evidence="3" id="KW-1185">Reference proteome</keyword>
<gene>
    <name evidence="2" type="ORF">R1sor_016462</name>
</gene>
<sequence length="156" mass="17146">MWFGLSPISADSYLILPGVSQVELNRSLEQELKRADLAIIIHNVESIEVVARAVARVEELCKSSNSKGVYLNRCVRALASTEYEVKVTEVTATLGDQKTAEARIEDPQKPEVDEVVRKALEDTGLVDSPTSEPEAEHDDPDKEDPEDCGSAPRNLV</sequence>
<dbReference type="EMBL" id="JBJQOH010000004">
    <property type="protein sequence ID" value="KAL3690153.1"/>
    <property type="molecule type" value="Genomic_DNA"/>
</dbReference>